<evidence type="ECO:0000256" key="4">
    <source>
        <dbReference type="SAM" id="Phobius"/>
    </source>
</evidence>
<dbReference type="Gene3D" id="1.25.40.20">
    <property type="entry name" value="Ankyrin repeat-containing domain"/>
    <property type="match status" value="1"/>
</dbReference>
<dbReference type="InterPro" id="IPR036770">
    <property type="entry name" value="Ankyrin_rpt-contain_sf"/>
</dbReference>
<keyword evidence="7" id="KW-1185">Reference proteome</keyword>
<dbReference type="OrthoDB" id="194358at2759"/>
<keyword evidence="4" id="KW-0812">Transmembrane</keyword>
<keyword evidence="1" id="KW-0677">Repeat</keyword>
<organism evidence="6 7">
    <name type="scientific">Fusarium xylarioides</name>
    <dbReference type="NCBI Taxonomy" id="221167"/>
    <lineage>
        <taxon>Eukaryota</taxon>
        <taxon>Fungi</taxon>
        <taxon>Dikarya</taxon>
        <taxon>Ascomycota</taxon>
        <taxon>Pezizomycotina</taxon>
        <taxon>Sordariomycetes</taxon>
        <taxon>Hypocreomycetidae</taxon>
        <taxon>Hypocreales</taxon>
        <taxon>Nectriaceae</taxon>
        <taxon>Fusarium</taxon>
        <taxon>Fusarium fujikuroi species complex</taxon>
    </lineage>
</organism>
<dbReference type="PROSITE" id="PS50297">
    <property type="entry name" value="ANK_REP_REGION"/>
    <property type="match status" value="1"/>
</dbReference>
<name>A0A9P7L136_9HYPO</name>
<keyword evidence="2" id="KW-0040">ANK repeat</keyword>
<dbReference type="Pfam" id="PF24883">
    <property type="entry name" value="NPHP3_N"/>
    <property type="match status" value="1"/>
</dbReference>
<dbReference type="PROSITE" id="PS50088">
    <property type="entry name" value="ANK_REPEAT"/>
    <property type="match status" value="1"/>
</dbReference>
<evidence type="ECO:0000256" key="1">
    <source>
        <dbReference type="ARBA" id="ARBA00022737"/>
    </source>
</evidence>
<sequence>MENTLSYLRATETLPAPPPKAKPEKPRPLGVTQVYPDPTNTTATKEKEIDIFVLHGLDARSDKTFVAWRVDGDKDSGDVHWLSDEHMLPSQMPQARVLTYDWNANYDKTASKETMRAHADTLLERVHLNRVDLNRSQVPIIFIASCFGGVLLSAALVGALELQHPQMKLRRGIFDSCIGIASLGTPFRGSWDFGTQVARRRIEAARRANPEENVQYSMELVQYLRKGTDDNPSPLDDLIHRFDASMENAKFKIPRAELYETLPAQFAGPLSRLSPEDVDRLAAIYIHGEGIVVSHTSAVHSGGDGSAQPMRHNMLHKFNHPDNPVFRSLCMRLNQFAEAAEKTIESRDQARLNDLEAPASNELKSWSEVLSFPNMNRRHKELEQNEAIPGTCEWLFKHGKYTAWEESDSTDSTDSILLIEGKAGSGKSTLMYKAVTRAETMLEGPKPICLSYFFNAAKDEGLATQIYPQGLYRSFLFQLLKKLNRSPEVVAIVREWGPAKQARQETLEDVVELKHKISSLLATLDGRRVRIFIDAIDKCGSGKKEGTDSTKDMLKYIQSLNGKGAKILTLFSIRNRAQYGSHISAPTIELSKHNEEDISKFVHDNLKYSGHPAIREQIIRTLIRRSSNVFLWAQLVVDSLNLKRDVGLTDEELGQEVNRMPEMLESLYADLLHSLSPKCRAEALILLQLIQVCQRPLDVLEIRSALKYASDTDDVPGNADRTAEQFEAHIRDICRGFVEIQISEDPHGLFSPCVIQGIQTGTEADDLCENHEEEDTRTPPPPKRLVQFTHDSVRDFLDGHGWGQLDVKSSSYSIVARAHLEVTKLCMRAVDDVVTRNSFLPYAAHFWTVHARKSNEAINEEFQPPSFVTNCGWRTKRVISRYKRHATEPDSVLHLQKADIPNVAWLDDKATILTLLAFEGCGALITRHSEQCSRKGCCDNESTVRDAFALALLRGWNTGVEAVRDLAQKRSITLDPIAVPNFAPLICPLRWICRRNYYDILKSLLNMGLDTTREEARISFCEAVKAGHGQIVKLFLDNAADDNISLLSWQSERGYTALHFAAMAGRFPIFRMLLDSLDEVSRKLMYKETKRGETVLDIAEQEKGRHQTTCDSDDIIWAIQDILEQ</sequence>
<evidence type="ECO:0000256" key="3">
    <source>
        <dbReference type="SAM" id="MobiDB-lite"/>
    </source>
</evidence>
<dbReference type="Proteomes" id="UP000750502">
    <property type="component" value="Unassembled WGS sequence"/>
</dbReference>
<keyword evidence="4" id="KW-0472">Membrane</keyword>
<comment type="caution">
    <text evidence="6">The sequence shown here is derived from an EMBL/GenBank/DDBJ whole genome shotgun (WGS) entry which is preliminary data.</text>
</comment>
<dbReference type="PANTHER" id="PTHR10039:SF5">
    <property type="entry name" value="NACHT DOMAIN-CONTAINING PROTEIN"/>
    <property type="match status" value="1"/>
</dbReference>
<dbReference type="SUPFAM" id="SSF48403">
    <property type="entry name" value="Ankyrin repeat"/>
    <property type="match status" value="1"/>
</dbReference>
<accession>A0A9P7L136</accession>
<reference evidence="6" key="1">
    <citation type="journal article" date="2020" name="bioRxiv">
        <title>Historical genomics reveals the evolutionary mechanisms behind multiple outbreaks of the host-specific coffee wilt pathogen Fusarium xylarioides.</title>
        <authorList>
            <person name="Peck D."/>
            <person name="Nowell R.W."/>
            <person name="Flood J."/>
            <person name="Ryan M.J."/>
            <person name="Barraclough T.G."/>
        </authorList>
    </citation>
    <scope>NUCLEOTIDE SEQUENCE</scope>
    <source>
        <strain evidence="6">IMI 127659i</strain>
    </source>
</reference>
<dbReference type="InterPro" id="IPR002110">
    <property type="entry name" value="Ankyrin_rpt"/>
</dbReference>
<evidence type="ECO:0000256" key="2">
    <source>
        <dbReference type="PROSITE-ProRule" id="PRU00023"/>
    </source>
</evidence>
<dbReference type="SUPFAM" id="SSF52540">
    <property type="entry name" value="P-loop containing nucleoside triphosphate hydrolases"/>
    <property type="match status" value="1"/>
</dbReference>
<reference evidence="6" key="2">
    <citation type="submission" date="2020-10" db="EMBL/GenBank/DDBJ databases">
        <authorList>
            <person name="Peck L.D."/>
            <person name="Nowell R.W."/>
            <person name="Flood J."/>
            <person name="Ryan M.J."/>
            <person name="Barraclough T.G."/>
        </authorList>
    </citation>
    <scope>NUCLEOTIDE SEQUENCE</scope>
    <source>
        <strain evidence="6">IMI 127659i</strain>
    </source>
</reference>
<feature type="region of interest" description="Disordered" evidence="3">
    <location>
        <begin position="1"/>
        <end position="41"/>
    </location>
</feature>
<gene>
    <name evidence="6" type="ORF">H9Q72_011078</name>
</gene>
<dbReference type="InterPro" id="IPR027417">
    <property type="entry name" value="P-loop_NTPase"/>
</dbReference>
<feature type="domain" description="Nephrocystin 3-like N-terminal" evidence="5">
    <location>
        <begin position="390"/>
        <end position="567"/>
    </location>
</feature>
<evidence type="ECO:0000259" key="5">
    <source>
        <dbReference type="Pfam" id="PF24883"/>
    </source>
</evidence>
<dbReference type="PANTHER" id="PTHR10039">
    <property type="entry name" value="AMELOGENIN"/>
    <property type="match status" value="1"/>
</dbReference>
<dbReference type="EMBL" id="JADFTT010000507">
    <property type="protein sequence ID" value="KAG5760817.1"/>
    <property type="molecule type" value="Genomic_DNA"/>
</dbReference>
<keyword evidence="4" id="KW-1133">Transmembrane helix</keyword>
<feature type="transmembrane region" description="Helical" evidence="4">
    <location>
        <begin position="140"/>
        <end position="160"/>
    </location>
</feature>
<proteinExistence type="predicted"/>
<feature type="repeat" description="ANK" evidence="2">
    <location>
        <begin position="1053"/>
        <end position="1075"/>
    </location>
</feature>
<evidence type="ECO:0000313" key="7">
    <source>
        <dbReference type="Proteomes" id="UP000750502"/>
    </source>
</evidence>
<dbReference type="SMART" id="SM00248">
    <property type="entry name" value="ANK"/>
    <property type="match status" value="3"/>
</dbReference>
<dbReference type="Gene3D" id="3.40.50.300">
    <property type="entry name" value="P-loop containing nucleotide triphosphate hydrolases"/>
    <property type="match status" value="1"/>
</dbReference>
<dbReference type="InterPro" id="IPR056884">
    <property type="entry name" value="NPHP3-like_N"/>
</dbReference>
<dbReference type="AlphaFoldDB" id="A0A9P7L136"/>
<protein>
    <recommendedName>
        <fullName evidence="5">Nephrocystin 3-like N-terminal domain-containing protein</fullName>
    </recommendedName>
</protein>
<dbReference type="Pfam" id="PF12796">
    <property type="entry name" value="Ank_2"/>
    <property type="match status" value="1"/>
</dbReference>
<evidence type="ECO:0000313" key="6">
    <source>
        <dbReference type="EMBL" id="KAG5760817.1"/>
    </source>
</evidence>